<reference evidence="1 4" key="2">
    <citation type="submission" date="2020-01" db="EMBL/GenBank/DDBJ databases">
        <title>Insect and environment-associated Actinomycetes.</title>
        <authorList>
            <person name="Currrie C."/>
            <person name="Chevrette M."/>
            <person name="Carlson C."/>
            <person name="Stubbendieck R."/>
            <person name="Wendt-Pienkowski E."/>
        </authorList>
    </citation>
    <scope>NUCLEOTIDE SEQUENCE [LARGE SCALE GENOMIC DNA]</scope>
    <source>
        <strain evidence="1 4">SID8386</strain>
    </source>
</reference>
<dbReference type="SUPFAM" id="SSF82784">
    <property type="entry name" value="OsmC-like"/>
    <property type="match status" value="1"/>
</dbReference>
<protein>
    <submittedName>
        <fullName evidence="1">OsmC family protein</fullName>
    </submittedName>
    <submittedName>
        <fullName evidence="2">Putative redox protein</fullName>
    </submittedName>
</protein>
<dbReference type="RefSeq" id="WP_067582036.1">
    <property type="nucleotide sequence ID" value="NZ_FOWC01000015.1"/>
</dbReference>
<organism evidence="2 3">
    <name type="scientific">Amycolatopsis rubida</name>
    <dbReference type="NCBI Taxonomy" id="112413"/>
    <lineage>
        <taxon>Bacteria</taxon>
        <taxon>Bacillati</taxon>
        <taxon>Actinomycetota</taxon>
        <taxon>Actinomycetes</taxon>
        <taxon>Pseudonocardiales</taxon>
        <taxon>Pseudonocardiaceae</taxon>
        <taxon>Amycolatopsis</taxon>
    </lineage>
</organism>
<evidence type="ECO:0000313" key="2">
    <source>
        <dbReference type="EMBL" id="SFQ56149.1"/>
    </source>
</evidence>
<proteinExistence type="predicted"/>
<dbReference type="Proteomes" id="UP000199137">
    <property type="component" value="Unassembled WGS sequence"/>
</dbReference>
<dbReference type="Pfam" id="PF02566">
    <property type="entry name" value="OsmC"/>
    <property type="match status" value="1"/>
</dbReference>
<evidence type="ECO:0000313" key="4">
    <source>
        <dbReference type="Proteomes" id="UP000470404"/>
    </source>
</evidence>
<dbReference type="InterPro" id="IPR003718">
    <property type="entry name" value="OsmC/Ohr_fam"/>
</dbReference>
<dbReference type="EMBL" id="JAAGNC010000095">
    <property type="protein sequence ID" value="NEC58014.1"/>
    <property type="molecule type" value="Genomic_DNA"/>
</dbReference>
<dbReference type="InterPro" id="IPR036102">
    <property type="entry name" value="OsmC/Ohrsf"/>
</dbReference>
<dbReference type="STRING" id="112413.SAMN05421854_115103"/>
<dbReference type="EMBL" id="FOWC01000015">
    <property type="protein sequence ID" value="SFQ56149.1"/>
    <property type="molecule type" value="Genomic_DNA"/>
</dbReference>
<accession>A0A1I5ZI44</accession>
<evidence type="ECO:0000313" key="1">
    <source>
        <dbReference type="EMBL" id="NEC58014.1"/>
    </source>
</evidence>
<sequence>MTQPEPGTVVVTDAGSGRYTQRVTTAGHEFLADEPTGAGGADAGPTPYDLLLSALGACTSMTLRMYADRKGIPLARTTVRLRHDRVHARDCERCETEAGLISRITREISLEGDLDDAQRARLLDIADKCPVHRTLSHEIAIETHAI</sequence>
<name>A0A1I5ZI44_9PSEU</name>
<dbReference type="Gene3D" id="3.30.300.20">
    <property type="match status" value="1"/>
</dbReference>
<dbReference type="PANTHER" id="PTHR39624">
    <property type="entry name" value="PROTEIN INVOLVED IN RIMO-MEDIATED BETA-METHYLTHIOLATION OF RIBOSOMAL PROTEIN S12 YCAO"/>
    <property type="match status" value="1"/>
</dbReference>
<keyword evidence="4" id="KW-1185">Reference proteome</keyword>
<dbReference type="AlphaFoldDB" id="A0A1I5ZI44"/>
<dbReference type="OrthoDB" id="9789573at2"/>
<reference evidence="2 3" key="1">
    <citation type="submission" date="2016-10" db="EMBL/GenBank/DDBJ databases">
        <authorList>
            <person name="de Groot N.N."/>
        </authorList>
    </citation>
    <scope>NUCLEOTIDE SEQUENCE [LARGE SCALE GENOMIC DNA]</scope>
    <source>
        <strain evidence="2 3">DSM 44637</strain>
    </source>
</reference>
<dbReference type="Proteomes" id="UP000470404">
    <property type="component" value="Unassembled WGS sequence"/>
</dbReference>
<evidence type="ECO:0000313" key="3">
    <source>
        <dbReference type="Proteomes" id="UP000199137"/>
    </source>
</evidence>
<dbReference type="PANTHER" id="PTHR39624:SF2">
    <property type="entry name" value="OSMC-LIKE PROTEIN"/>
    <property type="match status" value="1"/>
</dbReference>
<gene>
    <name evidence="1" type="ORF">G3I59_21015</name>
    <name evidence="2" type="ORF">SAMN05421854_115103</name>
</gene>
<dbReference type="InterPro" id="IPR015946">
    <property type="entry name" value="KH_dom-like_a/b"/>
</dbReference>